<evidence type="ECO:0000256" key="10">
    <source>
        <dbReference type="RuleBase" id="RU000489"/>
    </source>
</evidence>
<comment type="subcellular location">
    <subcellularLocation>
        <location evidence="1">Lysosome</location>
    </subcellularLocation>
</comment>
<evidence type="ECO:0000313" key="14">
    <source>
        <dbReference type="EMBL" id="KAK6192157.1"/>
    </source>
</evidence>
<dbReference type="EMBL" id="JAZGQO010000002">
    <property type="protein sequence ID" value="KAK6192157.1"/>
    <property type="molecule type" value="Genomic_DNA"/>
</dbReference>
<dbReference type="SMART" id="SM00636">
    <property type="entry name" value="Glyco_18"/>
    <property type="match status" value="1"/>
</dbReference>
<feature type="chain" id="PRO_5042967981" description="Di-N-acetylchitobiase" evidence="12">
    <location>
        <begin position="19"/>
        <end position="368"/>
    </location>
</feature>
<feature type="domain" description="GH18" evidence="13">
    <location>
        <begin position="6"/>
        <end position="354"/>
    </location>
</feature>
<dbReference type="PANTHER" id="PTHR46290:SF1">
    <property type="entry name" value="DI-N-ACETYLCHITOBIASE"/>
    <property type="match status" value="1"/>
</dbReference>
<dbReference type="GO" id="GO:0009313">
    <property type="term" value="P:oligosaccharide catabolic process"/>
    <property type="evidence" value="ECO:0007669"/>
    <property type="project" value="TreeGrafter"/>
</dbReference>
<evidence type="ECO:0000256" key="11">
    <source>
        <dbReference type="RuleBase" id="RU004453"/>
    </source>
</evidence>
<evidence type="ECO:0000256" key="9">
    <source>
        <dbReference type="ARBA" id="ARBA00074174"/>
    </source>
</evidence>
<gene>
    <name evidence="14" type="ORF">SNE40_003682</name>
</gene>
<dbReference type="InterPro" id="IPR011583">
    <property type="entry name" value="Chitinase_II/V-like_cat"/>
</dbReference>
<evidence type="ECO:0000313" key="15">
    <source>
        <dbReference type="Proteomes" id="UP001347796"/>
    </source>
</evidence>
<dbReference type="InterPro" id="IPR029070">
    <property type="entry name" value="Chitinase_insertion_sf"/>
</dbReference>
<sequence>MIVNIVLVVCSLLVIVEGGKCPCSTPDLCNPITNTTRREVFIFSLNNDRNSWEKYDFTKVTTVVMVGYESPELMCHAHKFGVRAIAISNYPVEKLTNAAARTVWVNKTLAMVKENFLDGVNIDFEDPISKNEVNLERGYTSLVAEANQRFKQELPYSQVTVDVAWRQPCIDDRCYDYSGLSAVSDFVFVMAYDERSQILGECIAGANSPLGNAQIGIESYLSLNIPAYKMVLGVPWYGYRYKCLKLVENKCSIEKKPFRGVPCSDAAGSQIDYRAIAILVKKNHIKINFDNSTMTPFFNYQDASNTTYQVWFDGPKSLRLKYELADKYGLRGVGMWNADSLDYSDTISAQLQRKEMWGALPNYRNDFN</sequence>
<evidence type="ECO:0000259" key="13">
    <source>
        <dbReference type="PROSITE" id="PS51910"/>
    </source>
</evidence>
<evidence type="ECO:0000256" key="7">
    <source>
        <dbReference type="ARBA" id="ARBA00023295"/>
    </source>
</evidence>
<dbReference type="Pfam" id="PF00704">
    <property type="entry name" value="Glyco_hydro_18"/>
    <property type="match status" value="1"/>
</dbReference>
<dbReference type="InterPro" id="IPR001223">
    <property type="entry name" value="Glyco_hydro18_cat"/>
</dbReference>
<keyword evidence="7 10" id="KW-0326">Glycosidase</keyword>
<dbReference type="GO" id="GO:0008061">
    <property type="term" value="F:chitin binding"/>
    <property type="evidence" value="ECO:0007669"/>
    <property type="project" value="InterPro"/>
</dbReference>
<dbReference type="InterPro" id="IPR051887">
    <property type="entry name" value="GH18_Domain-Containing"/>
</dbReference>
<dbReference type="InterPro" id="IPR017853">
    <property type="entry name" value="GH"/>
</dbReference>
<keyword evidence="15" id="KW-1185">Reference proteome</keyword>
<evidence type="ECO:0000256" key="2">
    <source>
        <dbReference type="ARBA" id="ARBA00009336"/>
    </source>
</evidence>
<keyword evidence="3 12" id="KW-0732">Signal</keyword>
<evidence type="ECO:0000256" key="8">
    <source>
        <dbReference type="ARBA" id="ARBA00055477"/>
    </source>
</evidence>
<dbReference type="PROSITE" id="PS51910">
    <property type="entry name" value="GH18_2"/>
    <property type="match status" value="1"/>
</dbReference>
<comment type="caution">
    <text evidence="14">The sequence shown here is derived from an EMBL/GenBank/DDBJ whole genome shotgun (WGS) entry which is preliminary data.</text>
</comment>
<name>A0AAN8K8G1_PATCE</name>
<keyword evidence="5" id="KW-0325">Glycoprotein</keyword>
<dbReference type="PANTHER" id="PTHR46290">
    <property type="entry name" value="DI-N-ACETYLCHITOBIASE"/>
    <property type="match status" value="1"/>
</dbReference>
<organism evidence="14 15">
    <name type="scientific">Patella caerulea</name>
    <name type="common">Rayed Mediterranean limpet</name>
    <dbReference type="NCBI Taxonomy" id="87958"/>
    <lineage>
        <taxon>Eukaryota</taxon>
        <taxon>Metazoa</taxon>
        <taxon>Spiralia</taxon>
        <taxon>Lophotrochozoa</taxon>
        <taxon>Mollusca</taxon>
        <taxon>Gastropoda</taxon>
        <taxon>Patellogastropoda</taxon>
        <taxon>Patelloidea</taxon>
        <taxon>Patellidae</taxon>
        <taxon>Patella</taxon>
    </lineage>
</organism>
<dbReference type="GO" id="GO:0005764">
    <property type="term" value="C:lysosome"/>
    <property type="evidence" value="ECO:0007669"/>
    <property type="project" value="UniProtKB-SubCell"/>
</dbReference>
<comment type="similarity">
    <text evidence="2 11">Belongs to the glycosyl hydrolase 18 family.</text>
</comment>
<dbReference type="GO" id="GO:0004568">
    <property type="term" value="F:chitinase activity"/>
    <property type="evidence" value="ECO:0007669"/>
    <property type="project" value="UniProtKB-ARBA"/>
</dbReference>
<dbReference type="FunFam" id="3.10.50.10:FF:000006">
    <property type="entry name" value="Chitobiase, di-N-acetyl"/>
    <property type="match status" value="1"/>
</dbReference>
<evidence type="ECO:0000256" key="12">
    <source>
        <dbReference type="SAM" id="SignalP"/>
    </source>
</evidence>
<dbReference type="InterPro" id="IPR001579">
    <property type="entry name" value="Glyco_hydro_18_chit_AS"/>
</dbReference>
<dbReference type="FunFam" id="3.20.20.80:FF:000250">
    <property type="entry name" value="Probable di-N-acetylchitobiase 1"/>
    <property type="match status" value="1"/>
</dbReference>
<accession>A0AAN8K8G1</accession>
<feature type="signal peptide" evidence="12">
    <location>
        <begin position="1"/>
        <end position="18"/>
    </location>
</feature>
<protein>
    <recommendedName>
        <fullName evidence="9">Di-N-acetylchitobiase</fullName>
    </recommendedName>
</protein>
<keyword evidence="4 10" id="KW-0378">Hydrolase</keyword>
<dbReference type="Gene3D" id="3.10.50.10">
    <property type="match status" value="1"/>
</dbReference>
<dbReference type="GO" id="GO:0006032">
    <property type="term" value="P:chitin catabolic process"/>
    <property type="evidence" value="ECO:0007669"/>
    <property type="project" value="UniProtKB-ARBA"/>
</dbReference>
<dbReference type="Gene3D" id="3.20.20.80">
    <property type="entry name" value="Glycosidases"/>
    <property type="match status" value="1"/>
</dbReference>
<evidence type="ECO:0000256" key="3">
    <source>
        <dbReference type="ARBA" id="ARBA00022729"/>
    </source>
</evidence>
<keyword evidence="6" id="KW-0458">Lysosome</keyword>
<proteinExistence type="inferred from homology"/>
<evidence type="ECO:0000256" key="5">
    <source>
        <dbReference type="ARBA" id="ARBA00023180"/>
    </source>
</evidence>
<reference evidence="14 15" key="1">
    <citation type="submission" date="2024-01" db="EMBL/GenBank/DDBJ databases">
        <title>The genome of the rayed Mediterranean limpet Patella caerulea (Linnaeus, 1758).</title>
        <authorList>
            <person name="Anh-Thu Weber A."/>
            <person name="Halstead-Nussloch G."/>
        </authorList>
    </citation>
    <scope>NUCLEOTIDE SEQUENCE [LARGE SCALE GENOMIC DNA]</scope>
    <source>
        <strain evidence="14">AATW-2023a</strain>
        <tissue evidence="14">Whole specimen</tissue>
    </source>
</reference>
<evidence type="ECO:0000256" key="6">
    <source>
        <dbReference type="ARBA" id="ARBA00023228"/>
    </source>
</evidence>
<dbReference type="Proteomes" id="UP001347796">
    <property type="component" value="Unassembled WGS sequence"/>
</dbReference>
<dbReference type="AlphaFoldDB" id="A0AAN8K8G1"/>
<evidence type="ECO:0000256" key="1">
    <source>
        <dbReference type="ARBA" id="ARBA00004371"/>
    </source>
</evidence>
<dbReference type="GO" id="GO:0005615">
    <property type="term" value="C:extracellular space"/>
    <property type="evidence" value="ECO:0007669"/>
    <property type="project" value="TreeGrafter"/>
</dbReference>
<comment type="function">
    <text evidence="8">Involved in the degradation of asparagine-linked glycoproteins. Hydrolyze of N-acetyl-beta-D-glucosamine (1-4)N-acetylglucosamine chitobiose core from the reducing end of the bond, it requires prior cleavage by glycosylasparaginase.</text>
</comment>
<dbReference type="PROSITE" id="PS01095">
    <property type="entry name" value="GH18_1"/>
    <property type="match status" value="1"/>
</dbReference>
<evidence type="ECO:0000256" key="4">
    <source>
        <dbReference type="ARBA" id="ARBA00022801"/>
    </source>
</evidence>
<dbReference type="SUPFAM" id="SSF51445">
    <property type="entry name" value="(Trans)glycosidases"/>
    <property type="match status" value="1"/>
</dbReference>